<organism evidence="1 2">
    <name type="scientific">Trichoderma asperellum (strain ATCC 204424 / CBS 433.97 / NBRC 101777)</name>
    <dbReference type="NCBI Taxonomy" id="1042311"/>
    <lineage>
        <taxon>Eukaryota</taxon>
        <taxon>Fungi</taxon>
        <taxon>Dikarya</taxon>
        <taxon>Ascomycota</taxon>
        <taxon>Pezizomycotina</taxon>
        <taxon>Sordariomycetes</taxon>
        <taxon>Hypocreomycetidae</taxon>
        <taxon>Hypocreales</taxon>
        <taxon>Hypocreaceae</taxon>
        <taxon>Trichoderma</taxon>
    </lineage>
</organism>
<accession>A0A2T3YZH1</accession>
<dbReference type="EMBL" id="KZ679267">
    <property type="protein sequence ID" value="PTB37910.1"/>
    <property type="molecule type" value="Genomic_DNA"/>
</dbReference>
<proteinExistence type="predicted"/>
<evidence type="ECO:0000313" key="1">
    <source>
        <dbReference type="EMBL" id="PTB37910.1"/>
    </source>
</evidence>
<gene>
    <name evidence="1" type="ORF">M441DRAFT_50312</name>
</gene>
<keyword evidence="2" id="KW-1185">Reference proteome</keyword>
<evidence type="ECO:0000313" key="2">
    <source>
        <dbReference type="Proteomes" id="UP000240493"/>
    </source>
</evidence>
<dbReference type="AlphaFoldDB" id="A0A2T3YZH1"/>
<protein>
    <submittedName>
        <fullName evidence="1">Uncharacterized protein</fullName>
    </submittedName>
</protein>
<name>A0A2T3YZH1_TRIA4</name>
<sequence length="155" mass="17391">MLYFHLKREIQRVFNFIVFKTIRDGWLFFDALKVFKTATTFQTKYTENIDVLRLDTTIPTRQAVSENTKRRERADLVAIITKAEVGGVGDMAAGVIEAMKDVKLIDNIIKGLEVGMKTGSGMMKIIKIKSPFGLENQPGHMIGQALTEVVVNSIV</sequence>
<reference evidence="1 2" key="1">
    <citation type="submission" date="2016-07" db="EMBL/GenBank/DDBJ databases">
        <title>Multiple horizontal gene transfer events from other fungi enriched the ability of initially mycotrophic Trichoderma (Ascomycota) to feed on dead plant biomass.</title>
        <authorList>
            <consortium name="DOE Joint Genome Institute"/>
            <person name="Aerts A."/>
            <person name="Atanasova L."/>
            <person name="Chenthamara K."/>
            <person name="Zhang J."/>
            <person name="Grujic M."/>
            <person name="Henrissat B."/>
            <person name="Kuo A."/>
            <person name="Salamov A."/>
            <person name="Lipzen A."/>
            <person name="Labutti K."/>
            <person name="Barry K."/>
            <person name="Miao Y."/>
            <person name="Rahimi M.J."/>
            <person name="Shen Q."/>
            <person name="Grigoriev I.V."/>
            <person name="Kubicek C.P."/>
            <person name="Druzhinina I.S."/>
        </authorList>
    </citation>
    <scope>NUCLEOTIDE SEQUENCE [LARGE SCALE GENOMIC DNA]</scope>
    <source>
        <strain evidence="1 2">CBS 433.97</strain>
    </source>
</reference>
<dbReference type="Proteomes" id="UP000240493">
    <property type="component" value="Unassembled WGS sequence"/>
</dbReference>